<dbReference type="Gene3D" id="3.90.1680.10">
    <property type="entry name" value="SOS response associated peptidase-like"/>
    <property type="match status" value="1"/>
</dbReference>
<keyword evidence="4 8" id="KW-0378">Hydrolase</keyword>
<evidence type="ECO:0000256" key="1">
    <source>
        <dbReference type="ARBA" id="ARBA00008136"/>
    </source>
</evidence>
<evidence type="ECO:0000313" key="10">
    <source>
        <dbReference type="Proteomes" id="UP000634529"/>
    </source>
</evidence>
<comment type="similarity">
    <text evidence="1 8">Belongs to the SOS response-associated peptidase family.</text>
</comment>
<evidence type="ECO:0000256" key="4">
    <source>
        <dbReference type="ARBA" id="ARBA00022801"/>
    </source>
</evidence>
<dbReference type="PANTHER" id="PTHR13604:SF0">
    <property type="entry name" value="ABASIC SITE PROCESSING PROTEIN HMCES"/>
    <property type="match status" value="1"/>
</dbReference>
<dbReference type="PANTHER" id="PTHR13604">
    <property type="entry name" value="DC12-RELATED"/>
    <property type="match status" value="1"/>
</dbReference>
<dbReference type="EC" id="3.4.-.-" evidence="8"/>
<protein>
    <recommendedName>
        <fullName evidence="8">Abasic site processing protein</fullName>
        <ecNumber evidence="8">3.4.-.-</ecNumber>
    </recommendedName>
</protein>
<proteinExistence type="inferred from homology"/>
<sequence length="224" mass="26681">MCRQLSLSTDYSELQSTFKLDESRIAYRPRYNIRPTQFIPIIMEQEGRRVLDAYRWGLVPFWAPDAINADLTAVAENSSYFRMVERRRCLIPCNGLYYWRKQEKRMHPVRVVLQTRGIFGIAGLYECWRSPQGEDHYNCTIVMSRANQTILEFDSRMPAILDQDEMEAWLQPNSLELDYLNRLLKPIEDERLHLYPVSPLIQYEHHDDSRCIEEMDLKRAWIKA</sequence>
<dbReference type="Pfam" id="PF02586">
    <property type="entry name" value="SRAP"/>
    <property type="match status" value="1"/>
</dbReference>
<dbReference type="RefSeq" id="WP_192026192.1">
    <property type="nucleotide sequence ID" value="NZ_JACYTN010000016.1"/>
</dbReference>
<comment type="caution">
    <text evidence="9">The sequence shown here is derived from an EMBL/GenBank/DDBJ whole genome shotgun (WGS) entry which is preliminary data.</text>
</comment>
<evidence type="ECO:0000256" key="6">
    <source>
        <dbReference type="ARBA" id="ARBA00023125"/>
    </source>
</evidence>
<evidence type="ECO:0000256" key="3">
    <source>
        <dbReference type="ARBA" id="ARBA00022763"/>
    </source>
</evidence>
<evidence type="ECO:0000256" key="8">
    <source>
        <dbReference type="RuleBase" id="RU364100"/>
    </source>
</evidence>
<name>A0ABR9B1R4_9BACL</name>
<evidence type="ECO:0000256" key="5">
    <source>
        <dbReference type="ARBA" id="ARBA00023124"/>
    </source>
</evidence>
<dbReference type="Proteomes" id="UP000634529">
    <property type="component" value="Unassembled WGS sequence"/>
</dbReference>
<dbReference type="InterPro" id="IPR003738">
    <property type="entry name" value="SRAP"/>
</dbReference>
<evidence type="ECO:0000256" key="2">
    <source>
        <dbReference type="ARBA" id="ARBA00022670"/>
    </source>
</evidence>
<dbReference type="InterPro" id="IPR036590">
    <property type="entry name" value="SRAP-like"/>
</dbReference>
<accession>A0ABR9B1R4</accession>
<organism evidence="9 10">
    <name type="scientific">Paenibacillus arenosi</name>
    <dbReference type="NCBI Taxonomy" id="2774142"/>
    <lineage>
        <taxon>Bacteria</taxon>
        <taxon>Bacillati</taxon>
        <taxon>Bacillota</taxon>
        <taxon>Bacilli</taxon>
        <taxon>Bacillales</taxon>
        <taxon>Paenibacillaceae</taxon>
        <taxon>Paenibacillus</taxon>
    </lineage>
</organism>
<dbReference type="EMBL" id="JACYTN010000016">
    <property type="protein sequence ID" value="MBD8499864.1"/>
    <property type="molecule type" value="Genomic_DNA"/>
</dbReference>
<keyword evidence="6" id="KW-0238">DNA-binding</keyword>
<evidence type="ECO:0000313" key="9">
    <source>
        <dbReference type="EMBL" id="MBD8499864.1"/>
    </source>
</evidence>
<keyword evidence="10" id="KW-1185">Reference proteome</keyword>
<reference evidence="9 10" key="1">
    <citation type="submission" date="2020-09" db="EMBL/GenBank/DDBJ databases">
        <title>Paenibacillus sp. CAU 1523 isolated from sand of Haeundae Beach.</title>
        <authorList>
            <person name="Kim W."/>
        </authorList>
    </citation>
    <scope>NUCLEOTIDE SEQUENCE [LARGE SCALE GENOMIC DNA]</scope>
    <source>
        <strain evidence="9 10">CAU 1523</strain>
    </source>
</reference>
<evidence type="ECO:0000256" key="7">
    <source>
        <dbReference type="ARBA" id="ARBA00023239"/>
    </source>
</evidence>
<keyword evidence="2 8" id="KW-0645">Protease</keyword>
<keyword evidence="5" id="KW-0190">Covalent protein-DNA linkage</keyword>
<keyword evidence="3" id="KW-0227">DNA damage</keyword>
<gene>
    <name evidence="9" type="ORF">IFO66_16340</name>
</gene>
<dbReference type="SUPFAM" id="SSF143081">
    <property type="entry name" value="BB1717-like"/>
    <property type="match status" value="1"/>
</dbReference>
<keyword evidence="7" id="KW-0456">Lyase</keyword>